<keyword evidence="2" id="KW-1185">Reference proteome</keyword>
<reference evidence="1" key="1">
    <citation type="submission" date="2022-04" db="EMBL/GenBank/DDBJ databases">
        <title>Chromosome-scale genome assembly of Holotrichia oblita Faldermann.</title>
        <authorList>
            <person name="Rongchong L."/>
        </authorList>
    </citation>
    <scope>NUCLEOTIDE SEQUENCE</scope>
    <source>
        <strain evidence="1">81SQS9</strain>
    </source>
</reference>
<sequence>MIKLLSLPDLYWHRLADEEVNGKWVDLRIWKPQVPGGYILPYYDQNTPILMAQGAAMRNGTPMRLVSPAPVLVQPQASRQTPAAASLYSSTPQSLYGANVNTSVNGTTLGGLGLTTSSTGRRDSFDRNTSAFSPSLEYRPKWPASYGLGGSPSPLTASLTPPPSAPLQLGSLVNPRVLSAAPGAEAKYRSSVTTGGLSTNAMFGSTNSLFKINTLTTVANSLDKGPQGRSRLLEDFRNNRFPNLQLRDLANHIVEFSQDQHGSRFIQQKLERASAPEKQMVFNEILSDAYRLMTDVFGNYVIQKFFEFGTPEQKTTLAQKVRGHVLPLALQMYGCRVIQKALESIPPEQQQEIVRELDGHVLKCVKDQNGNHVVQKCIECVDPNALQFIISSFAGQVYTLSTHPYGCRVIQRILEHCTPEQTAPILAELHAHTDQLIQDQFGNYVIQHVLEHGKPDDKSKLISSVRGKVLGLSQHKFASNVVEKCVTHATRAERALLIEEVCGFNDNALHVMMKDQYANYVVQKMIDVSEPTQRKVLMHKIRPHLNSLRKYTYGKHIIAKLEKYFMKSPGSMSSIGGELGPIGPPTNGVL</sequence>
<gene>
    <name evidence="1" type="ORF">MML48_3g00001994</name>
</gene>
<accession>A0ACB9TH57</accession>
<dbReference type="Proteomes" id="UP001056778">
    <property type="component" value="Chromosome 3"/>
</dbReference>
<comment type="caution">
    <text evidence="1">The sequence shown here is derived from an EMBL/GenBank/DDBJ whole genome shotgun (WGS) entry which is preliminary data.</text>
</comment>
<name>A0ACB9TH57_HOLOL</name>
<organism evidence="1 2">
    <name type="scientific">Holotrichia oblita</name>
    <name type="common">Chafer beetle</name>
    <dbReference type="NCBI Taxonomy" id="644536"/>
    <lineage>
        <taxon>Eukaryota</taxon>
        <taxon>Metazoa</taxon>
        <taxon>Ecdysozoa</taxon>
        <taxon>Arthropoda</taxon>
        <taxon>Hexapoda</taxon>
        <taxon>Insecta</taxon>
        <taxon>Pterygota</taxon>
        <taxon>Neoptera</taxon>
        <taxon>Endopterygota</taxon>
        <taxon>Coleoptera</taxon>
        <taxon>Polyphaga</taxon>
        <taxon>Scarabaeiformia</taxon>
        <taxon>Scarabaeidae</taxon>
        <taxon>Melolonthinae</taxon>
        <taxon>Holotrichia</taxon>
    </lineage>
</organism>
<dbReference type="EMBL" id="CM043017">
    <property type="protein sequence ID" value="KAI4466082.1"/>
    <property type="molecule type" value="Genomic_DNA"/>
</dbReference>
<proteinExistence type="predicted"/>
<protein>
    <submittedName>
        <fullName evidence="1">Rna binding protein pumilio-related</fullName>
    </submittedName>
</protein>
<evidence type="ECO:0000313" key="1">
    <source>
        <dbReference type="EMBL" id="KAI4466082.1"/>
    </source>
</evidence>
<evidence type="ECO:0000313" key="2">
    <source>
        <dbReference type="Proteomes" id="UP001056778"/>
    </source>
</evidence>